<accession>A0A2M7H2F0</accession>
<evidence type="ECO:0000256" key="3">
    <source>
        <dbReference type="ARBA" id="ARBA00019114"/>
    </source>
</evidence>
<evidence type="ECO:0000256" key="5">
    <source>
        <dbReference type="ARBA" id="ARBA00022695"/>
    </source>
</evidence>
<dbReference type="InterPro" id="IPR012340">
    <property type="entry name" value="NA-bd_OB-fold"/>
</dbReference>
<dbReference type="SUPFAM" id="SSF89550">
    <property type="entry name" value="PHP domain-like"/>
    <property type="match status" value="1"/>
</dbReference>
<evidence type="ECO:0000256" key="1">
    <source>
        <dbReference type="ARBA" id="ARBA00004496"/>
    </source>
</evidence>
<evidence type="ECO:0000259" key="9">
    <source>
        <dbReference type="SMART" id="SM00481"/>
    </source>
</evidence>
<dbReference type="InterPro" id="IPR029460">
    <property type="entry name" value="DNAPol_HHH"/>
</dbReference>
<reference evidence="10 11" key="1">
    <citation type="submission" date="2017-09" db="EMBL/GenBank/DDBJ databases">
        <title>Depth-based differentiation of microbial function through sediment-hosted aquifers and enrichment of novel symbionts in the deep terrestrial subsurface.</title>
        <authorList>
            <person name="Probst A.J."/>
            <person name="Ladd B."/>
            <person name="Jarett J.K."/>
            <person name="Geller-Mcgrath D.E."/>
            <person name="Sieber C.M."/>
            <person name="Emerson J.B."/>
            <person name="Anantharaman K."/>
            <person name="Thomas B.C."/>
            <person name="Malmstrom R."/>
            <person name="Stieglmeier M."/>
            <person name="Klingl A."/>
            <person name="Woyke T."/>
            <person name="Ryan C.M."/>
            <person name="Banfield J.F."/>
        </authorList>
    </citation>
    <scope>NUCLEOTIDE SEQUENCE [LARGE SCALE GENOMIC DNA]</scope>
    <source>
        <strain evidence="10">CG15_BIG_FIL_POST_REV_8_21_14_020_45_12</strain>
    </source>
</reference>
<dbReference type="InterPro" id="IPR011708">
    <property type="entry name" value="DNA_pol3_alpha_NTPase_dom"/>
</dbReference>
<comment type="caution">
    <text evidence="10">The sequence shown here is derived from an EMBL/GenBank/DDBJ whole genome shotgun (WGS) entry which is preliminary data.</text>
</comment>
<sequence>MSFVHLHVHSHYSLLDGVPKIPELIAGAKERNMSAIALTDHGNMYGAIEFYTEAKKAGVKPIIGLEAYLSPTVMAEHDPKHRPFHLILLAKNRQGYQNLLKLTSIGNMEGFYRKPRIDKDVLRRYSDGLIGLSACLSGELARTIIAGDRAATEAAALEYVDIFGTDNFYLEVQHNPHTPEQQIVNEGLLELHRLTGIPLVATNDSHYIDPTDSEAQDVLVSIRTKALLADENRFSMRGEDYSLATSEQMRDWFQDYPGACDNTMQIADRVDIEIDLGRIQLPHFELPNNASPEDALRELCVAGIESRYGSLNPKIEKRLNYELDVISKTGYASYFLIVQDFINWAKSQGIAVGPGRGSAAGSIVAYLTNITDVDPIQYELLFERFLNPERISMPDIDTDFADVRRDDVLQYVENKYGKDRVAQIITFGTLGAKAAIRDVGRVLGFSYGYCDRISKLVPMFTSLSEAVETVPELSELIGQDSDAERLITIAKKLEGVARHTSVHACAVVITKDPLDEMLPLQMADDGSTITQYSMNPVDKLGLLKMDFLGLKNLTIIEDTLNIIQATTDQLMKIENIPLNDKRTFQLLQRAETIGVFQLESSGMRRYLKQLRPTDIEDIIAMVSLYRPGPMEFIPDYIEGKHGRRTVTYLDESLRPILEKTYGIAVYQEQIMEIARRLGGFSYGEADVLRKAVGKKNKALLDEQEQKMVQGMVHNGLEASVAKHIWEFILPFARYGFNRSHAACYAMIAYRTAYLKANYPAQFMAALLNADHDNTDRVAVEVHHAEEMGLDVLPPDINESFGMFSVVKSSLDGDQRPRIRFGLKAIKNVGDHIIDEIIAERKANGAFLSVEDMLTRVRDRDLNKKSLESLIKTGALDCFGERNFFLLNIETLLQYARTVQAEANSGQGNLLGILGSEQRPGLTLSEVPPVADKVKLAWEKELLGLYISGHPMGHLSDYLATHSIPFSELKDHPKRKPVTLIGMVTSAKPIMTRAGERMSFVGIADHTSEIEAIVFPKIYQETAMLWLEESIVKVTGKLSDKDGSMKIIIEEAERFNESSIPVVVAKVYVAVPSEMKKSLFSQFSALLAAHKGASGEVVQVFLVVDGKDIDTRSCIPKPAITDLSSLFGHDSISVI</sequence>
<dbReference type="InterPro" id="IPR016195">
    <property type="entry name" value="Pol/histidinol_Pase-like"/>
</dbReference>
<keyword evidence="4" id="KW-0808">Transferase</keyword>
<evidence type="ECO:0000256" key="6">
    <source>
        <dbReference type="ARBA" id="ARBA00022705"/>
    </source>
</evidence>
<dbReference type="Gene3D" id="2.40.50.140">
    <property type="entry name" value="Nucleic acid-binding proteins"/>
    <property type="match status" value="1"/>
</dbReference>
<dbReference type="NCBIfam" id="NF004226">
    <property type="entry name" value="PRK05673.1"/>
    <property type="match status" value="1"/>
</dbReference>
<dbReference type="NCBIfam" id="TIGR00594">
    <property type="entry name" value="polc"/>
    <property type="match status" value="1"/>
</dbReference>
<dbReference type="EMBL" id="PFGC01000056">
    <property type="protein sequence ID" value="PIW36415.1"/>
    <property type="molecule type" value="Genomic_DNA"/>
</dbReference>
<dbReference type="InterPro" id="IPR003141">
    <property type="entry name" value="Pol/His_phosphatase_N"/>
</dbReference>
<dbReference type="GO" id="GO:0008408">
    <property type="term" value="F:3'-5' exonuclease activity"/>
    <property type="evidence" value="ECO:0007669"/>
    <property type="project" value="InterPro"/>
</dbReference>
<proteinExistence type="predicted"/>
<evidence type="ECO:0000256" key="8">
    <source>
        <dbReference type="ARBA" id="ARBA00049244"/>
    </source>
</evidence>
<dbReference type="Pfam" id="PF07733">
    <property type="entry name" value="DNA_pol3_alpha"/>
    <property type="match status" value="1"/>
</dbReference>
<dbReference type="Pfam" id="PF01336">
    <property type="entry name" value="tRNA_anti-codon"/>
    <property type="match status" value="1"/>
</dbReference>
<evidence type="ECO:0000313" key="11">
    <source>
        <dbReference type="Proteomes" id="UP000230292"/>
    </source>
</evidence>
<dbReference type="Gene3D" id="3.20.20.140">
    <property type="entry name" value="Metal-dependent hydrolases"/>
    <property type="match status" value="1"/>
</dbReference>
<dbReference type="NCBIfam" id="NF005298">
    <property type="entry name" value="PRK06826.1"/>
    <property type="match status" value="1"/>
</dbReference>
<feature type="domain" description="Polymerase/histidinol phosphatase N-terminal" evidence="9">
    <location>
        <begin position="4"/>
        <end position="71"/>
    </location>
</feature>
<evidence type="ECO:0000256" key="2">
    <source>
        <dbReference type="ARBA" id="ARBA00012417"/>
    </source>
</evidence>
<evidence type="ECO:0000256" key="4">
    <source>
        <dbReference type="ARBA" id="ARBA00022679"/>
    </source>
</evidence>
<evidence type="ECO:0000256" key="7">
    <source>
        <dbReference type="ARBA" id="ARBA00022932"/>
    </source>
</evidence>
<dbReference type="Pfam" id="PF14579">
    <property type="entry name" value="HHH_6"/>
    <property type="match status" value="1"/>
</dbReference>
<dbReference type="GO" id="GO:0003676">
    <property type="term" value="F:nucleic acid binding"/>
    <property type="evidence" value="ECO:0007669"/>
    <property type="project" value="InterPro"/>
</dbReference>
<dbReference type="InterPro" id="IPR004365">
    <property type="entry name" value="NA-bd_OB_tRNA"/>
</dbReference>
<dbReference type="InterPro" id="IPR041931">
    <property type="entry name" value="DNA_pol3_alpha_thumb_dom"/>
</dbReference>
<dbReference type="CDD" id="cd12113">
    <property type="entry name" value="PHP_PolIIIA_DnaE3"/>
    <property type="match status" value="1"/>
</dbReference>
<dbReference type="Pfam" id="PF02811">
    <property type="entry name" value="PHP"/>
    <property type="match status" value="1"/>
</dbReference>
<dbReference type="SMART" id="SM00481">
    <property type="entry name" value="POLIIIAc"/>
    <property type="match status" value="1"/>
</dbReference>
<name>A0A2M7H2F0_9BACT</name>
<dbReference type="EC" id="2.7.7.7" evidence="2"/>
<dbReference type="Gene3D" id="1.10.10.1600">
    <property type="entry name" value="Bacterial DNA polymerase III alpha subunit, thumb domain"/>
    <property type="match status" value="1"/>
</dbReference>
<comment type="catalytic activity">
    <reaction evidence="8">
        <text>DNA(n) + a 2'-deoxyribonucleoside 5'-triphosphate = DNA(n+1) + diphosphate</text>
        <dbReference type="Rhea" id="RHEA:22508"/>
        <dbReference type="Rhea" id="RHEA-COMP:17339"/>
        <dbReference type="Rhea" id="RHEA-COMP:17340"/>
        <dbReference type="ChEBI" id="CHEBI:33019"/>
        <dbReference type="ChEBI" id="CHEBI:61560"/>
        <dbReference type="ChEBI" id="CHEBI:173112"/>
        <dbReference type="EC" id="2.7.7.7"/>
    </reaction>
</comment>
<dbReference type="Gene3D" id="1.10.150.870">
    <property type="match status" value="1"/>
</dbReference>
<dbReference type="GO" id="GO:0006260">
    <property type="term" value="P:DNA replication"/>
    <property type="evidence" value="ECO:0007669"/>
    <property type="project" value="UniProtKB-KW"/>
</dbReference>
<dbReference type="GO" id="GO:0003887">
    <property type="term" value="F:DNA-directed DNA polymerase activity"/>
    <property type="evidence" value="ECO:0007669"/>
    <property type="project" value="UniProtKB-KW"/>
</dbReference>
<evidence type="ECO:0000313" key="10">
    <source>
        <dbReference type="EMBL" id="PIW36415.1"/>
    </source>
</evidence>
<comment type="subcellular location">
    <subcellularLocation>
        <location evidence="1">Cytoplasm</location>
    </subcellularLocation>
</comment>
<dbReference type="InterPro" id="IPR040982">
    <property type="entry name" value="DNA_pol3_finger"/>
</dbReference>
<dbReference type="Pfam" id="PF17657">
    <property type="entry name" value="DNA_pol3_finger"/>
    <property type="match status" value="1"/>
</dbReference>
<keyword evidence="6" id="KW-0235">DNA replication</keyword>
<dbReference type="PANTHER" id="PTHR32294">
    <property type="entry name" value="DNA POLYMERASE III SUBUNIT ALPHA"/>
    <property type="match status" value="1"/>
</dbReference>
<dbReference type="Proteomes" id="UP000230292">
    <property type="component" value="Unassembled WGS sequence"/>
</dbReference>
<protein>
    <recommendedName>
        <fullName evidence="3">DNA polymerase III subunit alpha</fullName>
        <ecNumber evidence="2">2.7.7.7</ecNumber>
    </recommendedName>
</protein>
<keyword evidence="5" id="KW-0548">Nucleotidyltransferase</keyword>
<dbReference type="InterPro" id="IPR004013">
    <property type="entry name" value="PHP_dom"/>
</dbReference>
<gene>
    <name evidence="10" type="ORF">COW24_05495</name>
</gene>
<organism evidence="10 11">
    <name type="scientific">Candidatus Kerfeldbacteria bacterium CG15_BIG_FIL_POST_REV_8_21_14_020_45_12</name>
    <dbReference type="NCBI Taxonomy" id="2014247"/>
    <lineage>
        <taxon>Bacteria</taxon>
        <taxon>Candidatus Kerfeldiibacteriota</taxon>
    </lineage>
</organism>
<dbReference type="PANTHER" id="PTHR32294:SF0">
    <property type="entry name" value="DNA POLYMERASE III SUBUNIT ALPHA"/>
    <property type="match status" value="1"/>
</dbReference>
<dbReference type="CDD" id="cd04485">
    <property type="entry name" value="DnaE_OBF"/>
    <property type="match status" value="1"/>
</dbReference>
<dbReference type="GO" id="GO:0005737">
    <property type="term" value="C:cytoplasm"/>
    <property type="evidence" value="ECO:0007669"/>
    <property type="project" value="UniProtKB-SubCell"/>
</dbReference>
<dbReference type="AlphaFoldDB" id="A0A2M7H2F0"/>
<keyword evidence="7" id="KW-0239">DNA-directed DNA polymerase</keyword>
<dbReference type="InterPro" id="IPR004805">
    <property type="entry name" value="DnaE2/DnaE/PolC"/>
</dbReference>